<gene>
    <name evidence="1" type="ORF">HMPREF9708_00888</name>
</gene>
<dbReference type="PATRIC" id="fig|883113.3.peg.883"/>
<dbReference type="eggNOG" id="COG1390">
    <property type="taxonomic scope" value="Bacteria"/>
</dbReference>
<comment type="caution">
    <text evidence="1">The sequence shown here is derived from an EMBL/GenBank/DDBJ whole genome shotgun (WGS) entry which is preliminary data.</text>
</comment>
<dbReference type="AlphaFoldDB" id="H3NJ49"/>
<dbReference type="Proteomes" id="UP000006190">
    <property type="component" value="Unassembled WGS sequence"/>
</dbReference>
<evidence type="ECO:0000313" key="2">
    <source>
        <dbReference type="Proteomes" id="UP000006190"/>
    </source>
</evidence>
<dbReference type="STRING" id="883113.HMPREF9708_00888"/>
<sequence length="193" mass="22138">MGKIETLQKTIIDKVQATGEAQVQNHQATLSDQLDQFKARLADQLLHQKDSYERNTSRQFEIRQQSLANELRNQKLMHKQGLLKDIIREVAPHINEMAPEEFIQLIQHVIGKVDASRAFTLQLGANSKDKVSQEAVEGFRAQFPQMQVREETIANKSGFLISQDGMNFNYLFEDVVDELIPQLLIELEHELKA</sequence>
<reference evidence="1 2" key="1">
    <citation type="submission" date="2012-01" db="EMBL/GenBank/DDBJ databases">
        <title>The Genome Sequence of Facklamia languida CCUG 37842.</title>
        <authorList>
            <consortium name="The Broad Institute Genome Sequencing Platform"/>
            <person name="Earl A."/>
            <person name="Ward D."/>
            <person name="Feldgarden M."/>
            <person name="Gevers D."/>
            <person name="Huys G."/>
            <person name="Young S.K."/>
            <person name="Zeng Q."/>
            <person name="Gargeya S."/>
            <person name="Fitzgerald M."/>
            <person name="Haas B."/>
            <person name="Abouelleil A."/>
            <person name="Alvarado L."/>
            <person name="Arachchi H.M."/>
            <person name="Berlin A."/>
            <person name="Chapman S.B."/>
            <person name="Gearin G."/>
            <person name="Goldberg J."/>
            <person name="Griggs A."/>
            <person name="Gujja S."/>
            <person name="Hansen M."/>
            <person name="Heiman D."/>
            <person name="Howarth C."/>
            <person name="Larimer J."/>
            <person name="Lui A."/>
            <person name="MacDonald P.J.P."/>
            <person name="McCowen C."/>
            <person name="Montmayeur A."/>
            <person name="Murphy C."/>
            <person name="Neiman D."/>
            <person name="Pearson M."/>
            <person name="Priest M."/>
            <person name="Roberts A."/>
            <person name="Saif S."/>
            <person name="Shea T."/>
            <person name="Sisk P."/>
            <person name="Stolte C."/>
            <person name="Sykes S."/>
            <person name="Wortman J."/>
            <person name="Nusbaum C."/>
            <person name="Birren B."/>
        </authorList>
    </citation>
    <scope>NUCLEOTIDE SEQUENCE [LARGE SCALE GENOMIC DNA]</scope>
    <source>
        <strain evidence="1 2">CCUG 37842</strain>
    </source>
</reference>
<organism evidence="1 2">
    <name type="scientific">Facklamia languida CCUG 37842</name>
    <dbReference type="NCBI Taxonomy" id="883113"/>
    <lineage>
        <taxon>Bacteria</taxon>
        <taxon>Bacillati</taxon>
        <taxon>Bacillota</taxon>
        <taxon>Bacilli</taxon>
        <taxon>Lactobacillales</taxon>
        <taxon>Aerococcaceae</taxon>
        <taxon>Facklamia</taxon>
    </lineage>
</organism>
<keyword evidence="2" id="KW-1185">Reference proteome</keyword>
<dbReference type="RefSeq" id="WP_006309008.1">
    <property type="nucleotide sequence ID" value="NZ_JH601133.1"/>
</dbReference>
<accession>H3NJ49</accession>
<name>H3NJ49_9LACT</name>
<dbReference type="HOGENOM" id="CLU_105846_2_1_9"/>
<evidence type="ECO:0000313" key="1">
    <source>
        <dbReference type="EMBL" id="EHR37130.1"/>
    </source>
</evidence>
<proteinExistence type="predicted"/>
<protein>
    <submittedName>
        <fullName evidence="1">Uncharacterized protein</fullName>
    </submittedName>
</protein>
<dbReference type="EMBL" id="AGEG01000010">
    <property type="protein sequence ID" value="EHR37130.1"/>
    <property type="molecule type" value="Genomic_DNA"/>
</dbReference>
<dbReference type="OrthoDB" id="2166166at2"/>